<comment type="similarity">
    <text evidence="1">Belongs to the CapA family.</text>
</comment>
<dbReference type="Proteomes" id="UP000570361">
    <property type="component" value="Unassembled WGS sequence"/>
</dbReference>
<dbReference type="InterPro" id="IPR052169">
    <property type="entry name" value="CW_Biosynth-Accessory"/>
</dbReference>
<sequence>MSMSRSEAQKLNKERRRKRMRRLLIVNVTLLVLIGVFIGVLLTNNGDQGPPREEAGSGGNSAATTNNGQADTPDAAEDEPDNNPPGEAEPQTGQEEDAGTEVSLPEAGGEAEPDSDSGAKTDVPSGQPAEQPGSSEEEASPPDEDATPAAGEGSADEGETIKLSFVGDILLAGSVEDTMLKNGYAFPYAKSLAFLQGADLTAGNLENPITTRGTPAEDKQYVFKGSPLSLPALKEAGFDVVSLANNHTLDQGTEGLLDTITYLDEAGIPNIGGGSDDKEAFEPIYLEAKGIKVAYIGVSRVLPVGEWKAAENHPGVAEAYDSTRTVKTIKEAKEKADLVIVMIHWGIERADTPEPYQKDLGKVLIDAGADLIIGSHPHVLQGFETYKGKWIAYSLGNYIFNMTKTEKTKDTGVLEAVCTKSGNCKLQFHPMRAAQSQPAPLEGTAAQELLTRLSGFSLNATVDKEGYIKAKE</sequence>
<keyword evidence="3" id="KW-0472">Membrane</keyword>
<dbReference type="AlphaFoldDB" id="A0A7W5AT42"/>
<evidence type="ECO:0000313" key="5">
    <source>
        <dbReference type="EMBL" id="MBB3108243.1"/>
    </source>
</evidence>
<feature type="compositionally biased region" description="Acidic residues" evidence="2">
    <location>
        <begin position="135"/>
        <end position="146"/>
    </location>
</feature>
<evidence type="ECO:0000256" key="2">
    <source>
        <dbReference type="SAM" id="MobiDB-lite"/>
    </source>
</evidence>
<feature type="region of interest" description="Disordered" evidence="2">
    <location>
        <begin position="48"/>
        <end position="159"/>
    </location>
</feature>
<comment type="caution">
    <text evidence="5">The sequence shown here is derived from an EMBL/GenBank/DDBJ whole genome shotgun (WGS) entry which is preliminary data.</text>
</comment>
<evidence type="ECO:0000259" key="4">
    <source>
        <dbReference type="SMART" id="SM00854"/>
    </source>
</evidence>
<feature type="domain" description="Capsule synthesis protein CapA" evidence="4">
    <location>
        <begin position="162"/>
        <end position="402"/>
    </location>
</feature>
<dbReference type="Pfam" id="PF09587">
    <property type="entry name" value="PGA_cap"/>
    <property type="match status" value="1"/>
</dbReference>
<protein>
    <submittedName>
        <fullName evidence="5">Poly-gamma-glutamate synthesis protein (Capsule biosynthesis protein)</fullName>
    </submittedName>
</protein>
<dbReference type="Gene3D" id="3.60.21.10">
    <property type="match status" value="1"/>
</dbReference>
<organism evidence="5 6">
    <name type="scientific">Paenibacillus phyllosphaerae</name>
    <dbReference type="NCBI Taxonomy" id="274593"/>
    <lineage>
        <taxon>Bacteria</taxon>
        <taxon>Bacillati</taxon>
        <taxon>Bacillota</taxon>
        <taxon>Bacilli</taxon>
        <taxon>Bacillales</taxon>
        <taxon>Paenibacillaceae</taxon>
        <taxon>Paenibacillus</taxon>
    </lineage>
</organism>
<dbReference type="PANTHER" id="PTHR33393">
    <property type="entry name" value="POLYGLUTAMINE SYNTHESIS ACCESSORY PROTEIN RV0574C-RELATED"/>
    <property type="match status" value="1"/>
</dbReference>
<dbReference type="CDD" id="cd07381">
    <property type="entry name" value="MPP_CapA"/>
    <property type="match status" value="1"/>
</dbReference>
<dbReference type="InterPro" id="IPR029052">
    <property type="entry name" value="Metallo-depent_PP-like"/>
</dbReference>
<dbReference type="InterPro" id="IPR019079">
    <property type="entry name" value="Capsule_synth_CapA"/>
</dbReference>
<keyword evidence="3" id="KW-1133">Transmembrane helix</keyword>
<dbReference type="EMBL" id="JACHXK010000001">
    <property type="protein sequence ID" value="MBB3108243.1"/>
    <property type="molecule type" value="Genomic_DNA"/>
</dbReference>
<proteinExistence type="inferred from homology"/>
<dbReference type="SMART" id="SM00854">
    <property type="entry name" value="PGA_cap"/>
    <property type="match status" value="1"/>
</dbReference>
<name>A0A7W5AT42_9BACL</name>
<dbReference type="SUPFAM" id="SSF56300">
    <property type="entry name" value="Metallo-dependent phosphatases"/>
    <property type="match status" value="1"/>
</dbReference>
<accession>A0A7W5AT42</accession>
<gene>
    <name evidence="5" type="ORF">FHS18_000271</name>
</gene>
<evidence type="ECO:0000256" key="1">
    <source>
        <dbReference type="ARBA" id="ARBA00005662"/>
    </source>
</evidence>
<dbReference type="RefSeq" id="WP_183596118.1">
    <property type="nucleotide sequence ID" value="NZ_JACHXK010000001.1"/>
</dbReference>
<feature type="transmembrane region" description="Helical" evidence="3">
    <location>
        <begin position="21"/>
        <end position="42"/>
    </location>
</feature>
<evidence type="ECO:0000313" key="6">
    <source>
        <dbReference type="Proteomes" id="UP000570361"/>
    </source>
</evidence>
<reference evidence="5 6" key="1">
    <citation type="submission" date="2020-08" db="EMBL/GenBank/DDBJ databases">
        <title>Genomic Encyclopedia of Type Strains, Phase III (KMG-III): the genomes of soil and plant-associated and newly described type strains.</title>
        <authorList>
            <person name="Whitman W."/>
        </authorList>
    </citation>
    <scope>NUCLEOTIDE SEQUENCE [LARGE SCALE GENOMIC DNA]</scope>
    <source>
        <strain evidence="5 6">CECT 5862</strain>
    </source>
</reference>
<keyword evidence="3" id="KW-0812">Transmembrane</keyword>
<feature type="compositionally biased region" description="Polar residues" evidence="2">
    <location>
        <begin position="60"/>
        <end position="69"/>
    </location>
</feature>
<dbReference type="PANTHER" id="PTHR33393:SF13">
    <property type="entry name" value="PGA BIOSYNTHESIS PROTEIN CAPA"/>
    <property type="match status" value="1"/>
</dbReference>
<keyword evidence="6" id="KW-1185">Reference proteome</keyword>
<evidence type="ECO:0000256" key="3">
    <source>
        <dbReference type="SAM" id="Phobius"/>
    </source>
</evidence>